<evidence type="ECO:0000313" key="3">
    <source>
        <dbReference type="Proteomes" id="UP000678393"/>
    </source>
</evidence>
<dbReference type="AlphaFoldDB" id="A0A8S3Z5Z7"/>
<evidence type="ECO:0000256" key="1">
    <source>
        <dbReference type="SAM" id="Phobius"/>
    </source>
</evidence>
<gene>
    <name evidence="2" type="ORF">CUNI_LOCUS9266</name>
</gene>
<feature type="transmembrane region" description="Helical" evidence="1">
    <location>
        <begin position="123"/>
        <end position="145"/>
    </location>
</feature>
<accession>A0A8S3Z5Z7</accession>
<keyword evidence="1" id="KW-0472">Membrane</keyword>
<sequence>MTLLARNVQWEGMYRLEEINDPCSLTVHSHTSVSFIAEHIIMDMKVSSDDNVTVTFNESSVWHSTVHESSYTDLSFVGVFQKTKTTYSFVGNISSCQRENIGTISLSPNAIRGRSNDETRLRYGLAIGIPVCLAILLTIASVFILKWGIKKGYLRHVPWAYKYFTNPKRGQADFEINNPEYSTESGQPEVHI</sequence>
<organism evidence="2 3">
    <name type="scientific">Candidula unifasciata</name>
    <dbReference type="NCBI Taxonomy" id="100452"/>
    <lineage>
        <taxon>Eukaryota</taxon>
        <taxon>Metazoa</taxon>
        <taxon>Spiralia</taxon>
        <taxon>Lophotrochozoa</taxon>
        <taxon>Mollusca</taxon>
        <taxon>Gastropoda</taxon>
        <taxon>Heterobranchia</taxon>
        <taxon>Euthyneura</taxon>
        <taxon>Panpulmonata</taxon>
        <taxon>Eupulmonata</taxon>
        <taxon>Stylommatophora</taxon>
        <taxon>Helicina</taxon>
        <taxon>Helicoidea</taxon>
        <taxon>Geomitridae</taxon>
        <taxon>Candidula</taxon>
    </lineage>
</organism>
<proteinExistence type="predicted"/>
<name>A0A8S3Z5Z7_9EUPU</name>
<comment type="caution">
    <text evidence="2">The sequence shown here is derived from an EMBL/GenBank/DDBJ whole genome shotgun (WGS) entry which is preliminary data.</text>
</comment>
<protein>
    <submittedName>
        <fullName evidence="2">Uncharacterized protein</fullName>
    </submittedName>
</protein>
<evidence type="ECO:0000313" key="2">
    <source>
        <dbReference type="EMBL" id="CAG5123708.1"/>
    </source>
</evidence>
<dbReference type="Proteomes" id="UP000678393">
    <property type="component" value="Unassembled WGS sequence"/>
</dbReference>
<dbReference type="EMBL" id="CAJHNH020001592">
    <property type="protein sequence ID" value="CAG5123708.1"/>
    <property type="molecule type" value="Genomic_DNA"/>
</dbReference>
<keyword evidence="1" id="KW-0812">Transmembrane</keyword>
<reference evidence="2" key="1">
    <citation type="submission" date="2021-04" db="EMBL/GenBank/DDBJ databases">
        <authorList>
            <consortium name="Molecular Ecology Group"/>
        </authorList>
    </citation>
    <scope>NUCLEOTIDE SEQUENCE</scope>
</reference>
<keyword evidence="1" id="KW-1133">Transmembrane helix</keyword>
<dbReference type="OrthoDB" id="6141309at2759"/>
<keyword evidence="3" id="KW-1185">Reference proteome</keyword>